<protein>
    <submittedName>
        <fullName evidence="5">Uncharacterized protein</fullName>
    </submittedName>
</protein>
<dbReference type="CDD" id="cd00200">
    <property type="entry name" value="WD40"/>
    <property type="match status" value="1"/>
</dbReference>
<feature type="repeat" description="WD" evidence="3">
    <location>
        <begin position="344"/>
        <end position="387"/>
    </location>
</feature>
<keyword evidence="2" id="KW-0677">Repeat</keyword>
<evidence type="ECO:0000313" key="5">
    <source>
        <dbReference type="EMBL" id="ETO07018.1"/>
    </source>
</evidence>
<keyword evidence="1 3" id="KW-0853">WD repeat</keyword>
<dbReference type="PROSITE" id="PS50294">
    <property type="entry name" value="WD_REPEATS_REGION"/>
    <property type="match status" value="3"/>
</dbReference>
<dbReference type="AlphaFoldDB" id="X6LYM3"/>
<comment type="caution">
    <text evidence="5">The sequence shown here is derived from an EMBL/GenBank/DDBJ whole genome shotgun (WGS) entry which is preliminary data.</text>
</comment>
<reference evidence="5 6" key="1">
    <citation type="journal article" date="2013" name="Curr. Biol.">
        <title>The Genome of the Foraminiferan Reticulomyxa filosa.</title>
        <authorList>
            <person name="Glockner G."/>
            <person name="Hulsmann N."/>
            <person name="Schleicher M."/>
            <person name="Noegel A.A."/>
            <person name="Eichinger L."/>
            <person name="Gallinger C."/>
            <person name="Pawlowski J."/>
            <person name="Sierra R."/>
            <person name="Euteneuer U."/>
            <person name="Pillet L."/>
            <person name="Moustafa A."/>
            <person name="Platzer M."/>
            <person name="Groth M."/>
            <person name="Szafranski K."/>
            <person name="Schliwa M."/>
        </authorList>
    </citation>
    <scope>NUCLEOTIDE SEQUENCE [LARGE SCALE GENOMIC DNA]</scope>
</reference>
<dbReference type="Gene3D" id="2.130.10.10">
    <property type="entry name" value="YVTN repeat-like/Quinoprotein amine dehydrogenase"/>
    <property type="match status" value="2"/>
</dbReference>
<dbReference type="PROSITE" id="PS00678">
    <property type="entry name" value="WD_REPEATS_1"/>
    <property type="match status" value="4"/>
</dbReference>
<sequence length="587" mass="68303">MDEVLIAGEHCLKLFLENNNNSCPIQPHDNCQYSRNNAVRKYIDDLTVICIRQFEQEIKISHKTEREGEIPGVIKCDFKGKLKDLNNHLINECPLNLINCLFKPFGCNHTCFSYNLKDHLITNMKLHFDLVTQLLQSMKQEIQLKDNRIKQMERDYQQELLKYRADIEMIKRDFNEKEKQVLSNHAKIVKALEEKNSKLTQDYELLLQKLNHQHKEEEKVENKKQSYEYTALSSLSINFNLFRSSYKLINTFNGHTNIVPSIDYSTFDDCQFICSGSYDKTVRVWDINKNKQIQSFNRHLLDVCCVKFSQYHYHNHHCNVVCSSSSDKTIRFWDFKYNQQLQVFNGHTNWVYGIEFSPFNGSRYLCSGSGDKTIRLWDVETYKSLHVFNGHTKSIRCIDISPLQSNNNNNKNNDIGMIGGNGYTICSGSSDHTIRIWDIETTKQLIVFKGHKYDVNSVKYGSNELVNIILSGSDDESVHLWDIRSNKQIQMFKGHTNNVHAVEYSPFAIKIGDEVVSGNSNVICSGSLDNTIRFWIFDQIRKNYNGITCLTFISLKKKVKNYEQKSKDDCGIYLYYGSKKGPIRVWG</sequence>
<evidence type="ECO:0000313" key="6">
    <source>
        <dbReference type="Proteomes" id="UP000023152"/>
    </source>
</evidence>
<organism evidence="5 6">
    <name type="scientific">Reticulomyxa filosa</name>
    <dbReference type="NCBI Taxonomy" id="46433"/>
    <lineage>
        <taxon>Eukaryota</taxon>
        <taxon>Sar</taxon>
        <taxon>Rhizaria</taxon>
        <taxon>Retaria</taxon>
        <taxon>Foraminifera</taxon>
        <taxon>Monothalamids</taxon>
        <taxon>Reticulomyxidae</taxon>
        <taxon>Reticulomyxa</taxon>
    </lineage>
</organism>
<evidence type="ECO:0000256" key="2">
    <source>
        <dbReference type="ARBA" id="ARBA00022737"/>
    </source>
</evidence>
<proteinExistence type="predicted"/>
<keyword evidence="4" id="KW-0175">Coiled coil</keyword>
<feature type="repeat" description="WD" evidence="3">
    <location>
        <begin position="252"/>
        <end position="295"/>
    </location>
</feature>
<dbReference type="SMART" id="SM00320">
    <property type="entry name" value="WD40"/>
    <property type="match status" value="6"/>
</dbReference>
<feature type="repeat" description="WD" evidence="3">
    <location>
        <begin position="319"/>
        <end position="343"/>
    </location>
</feature>
<dbReference type="PROSITE" id="PS50082">
    <property type="entry name" value="WD_REPEATS_2"/>
    <property type="match status" value="5"/>
</dbReference>
<dbReference type="InterPro" id="IPR019775">
    <property type="entry name" value="WD40_repeat_CS"/>
</dbReference>
<feature type="coiled-coil region" evidence="4">
    <location>
        <begin position="135"/>
        <end position="209"/>
    </location>
</feature>
<dbReference type="Pfam" id="PF00400">
    <property type="entry name" value="WD40"/>
    <property type="match status" value="6"/>
</dbReference>
<dbReference type="InterPro" id="IPR020472">
    <property type="entry name" value="WD40_PAC1"/>
</dbReference>
<dbReference type="Proteomes" id="UP000023152">
    <property type="component" value="Unassembled WGS sequence"/>
</dbReference>
<dbReference type="EMBL" id="ASPP01026601">
    <property type="protein sequence ID" value="ETO07018.1"/>
    <property type="molecule type" value="Genomic_DNA"/>
</dbReference>
<evidence type="ECO:0000256" key="1">
    <source>
        <dbReference type="ARBA" id="ARBA00022574"/>
    </source>
</evidence>
<evidence type="ECO:0000256" key="3">
    <source>
        <dbReference type="PROSITE-ProRule" id="PRU00221"/>
    </source>
</evidence>
<dbReference type="InterPro" id="IPR036322">
    <property type="entry name" value="WD40_repeat_dom_sf"/>
</dbReference>
<dbReference type="PANTHER" id="PTHR19848:SF8">
    <property type="entry name" value="F-BOX AND WD REPEAT DOMAIN CONTAINING 7"/>
    <property type="match status" value="1"/>
</dbReference>
<dbReference type="InterPro" id="IPR015943">
    <property type="entry name" value="WD40/YVTN_repeat-like_dom_sf"/>
</dbReference>
<dbReference type="SUPFAM" id="SSF50978">
    <property type="entry name" value="WD40 repeat-like"/>
    <property type="match status" value="1"/>
</dbReference>
<name>X6LYM3_RETFI</name>
<feature type="repeat" description="WD" evidence="3">
    <location>
        <begin position="421"/>
        <end position="447"/>
    </location>
</feature>
<keyword evidence="6" id="KW-1185">Reference proteome</keyword>
<accession>X6LYM3</accession>
<dbReference type="PANTHER" id="PTHR19848">
    <property type="entry name" value="WD40 REPEAT PROTEIN"/>
    <property type="match status" value="1"/>
</dbReference>
<dbReference type="InterPro" id="IPR001680">
    <property type="entry name" value="WD40_rpt"/>
</dbReference>
<gene>
    <name evidence="5" type="ORF">RFI_30374</name>
</gene>
<feature type="repeat" description="WD" evidence="3">
    <location>
        <begin position="448"/>
        <end position="491"/>
    </location>
</feature>
<dbReference type="PRINTS" id="PR00320">
    <property type="entry name" value="GPROTEINBRPT"/>
</dbReference>
<evidence type="ECO:0000256" key="4">
    <source>
        <dbReference type="SAM" id="Coils"/>
    </source>
</evidence>